<feature type="region of interest" description="Disordered" evidence="1">
    <location>
        <begin position="1"/>
        <end position="30"/>
    </location>
</feature>
<proteinExistence type="predicted"/>
<evidence type="ECO:0000313" key="3">
    <source>
        <dbReference type="Proteomes" id="UP000198734"/>
    </source>
</evidence>
<evidence type="ECO:0000256" key="1">
    <source>
        <dbReference type="SAM" id="MobiDB-lite"/>
    </source>
</evidence>
<dbReference type="AlphaFoldDB" id="A0A1I6AWD7"/>
<dbReference type="Proteomes" id="UP000198734">
    <property type="component" value="Unassembled WGS sequence"/>
</dbReference>
<keyword evidence="3" id="KW-1185">Reference proteome</keyword>
<feature type="compositionally biased region" description="Polar residues" evidence="1">
    <location>
        <begin position="7"/>
        <end position="26"/>
    </location>
</feature>
<protein>
    <submittedName>
        <fullName evidence="2">Uncharacterized protein</fullName>
    </submittedName>
</protein>
<reference evidence="3" key="1">
    <citation type="submission" date="2016-10" db="EMBL/GenBank/DDBJ databases">
        <authorList>
            <person name="Varghese N."/>
            <person name="Submissions S."/>
        </authorList>
    </citation>
    <scope>NUCLEOTIDE SEQUENCE [LARGE SCALE GENOMIC DNA]</scope>
    <source>
        <strain evidence="3">DSM 11706</strain>
    </source>
</reference>
<dbReference type="EMBL" id="FOXU01000009">
    <property type="protein sequence ID" value="SFQ73018.1"/>
    <property type="molecule type" value="Genomic_DNA"/>
</dbReference>
<gene>
    <name evidence="2" type="ORF">SAMN05421670_3679</name>
</gene>
<dbReference type="RefSeq" id="WP_175496323.1">
    <property type="nucleotide sequence ID" value="NZ_FOXU01000009.1"/>
</dbReference>
<name>A0A1I6AWD7_9BACI</name>
<organism evidence="2 3">
    <name type="scientific">Psychrobacillus psychrotolerans</name>
    <dbReference type="NCBI Taxonomy" id="126156"/>
    <lineage>
        <taxon>Bacteria</taxon>
        <taxon>Bacillati</taxon>
        <taxon>Bacillota</taxon>
        <taxon>Bacilli</taxon>
        <taxon>Bacillales</taxon>
        <taxon>Bacillaceae</taxon>
        <taxon>Psychrobacillus</taxon>
    </lineage>
</organism>
<accession>A0A1I6AWD7</accession>
<sequence length="58" mass="6885">MSKNNKKTINVRTHNSYELYKNPTNNPDEEFSEEFVEISKNKITNEINKNPSNKRKNN</sequence>
<evidence type="ECO:0000313" key="2">
    <source>
        <dbReference type="EMBL" id="SFQ73018.1"/>
    </source>
</evidence>